<name>A0A845RMX2_9FIRM</name>
<dbReference type="EMBL" id="QXWZ01000036">
    <property type="protein sequence ID" value="NBI80185.1"/>
    <property type="molecule type" value="Genomic_DNA"/>
</dbReference>
<reference evidence="2 4" key="1">
    <citation type="submission" date="2018-08" db="EMBL/GenBank/DDBJ databases">
        <title>Murine metabolic-syndrome-specific gut microbial biobank.</title>
        <authorList>
            <person name="Liu C."/>
        </authorList>
    </citation>
    <scope>NUCLEOTIDE SEQUENCE [LARGE SCALE GENOMIC DNA]</scope>
    <source>
        <strain evidence="2 4">X69</strain>
    </source>
</reference>
<organism evidence="2 4">
    <name type="scientific">Anaerotruncus colihominis</name>
    <dbReference type="NCBI Taxonomy" id="169435"/>
    <lineage>
        <taxon>Bacteria</taxon>
        <taxon>Bacillati</taxon>
        <taxon>Bacillota</taxon>
        <taxon>Clostridia</taxon>
        <taxon>Eubacteriales</taxon>
        <taxon>Oscillospiraceae</taxon>
        <taxon>Anaerotruncus</taxon>
    </lineage>
</organism>
<protein>
    <submittedName>
        <fullName evidence="2">VOC family protein</fullName>
    </submittedName>
</protein>
<dbReference type="Proteomes" id="UP000446348">
    <property type="component" value="Unassembled WGS sequence"/>
</dbReference>
<evidence type="ECO:0000313" key="2">
    <source>
        <dbReference type="EMBL" id="NBI80185.1"/>
    </source>
</evidence>
<dbReference type="Proteomes" id="UP000462501">
    <property type="component" value="Unassembled WGS sequence"/>
</dbReference>
<dbReference type="EMBL" id="VIQT01000008">
    <property type="protein sequence ID" value="NDO38439.1"/>
    <property type="molecule type" value="Genomic_DNA"/>
</dbReference>
<gene>
    <name evidence="2" type="ORF">D3Z39_15215</name>
    <name evidence="3" type="ORF">FMM72_04110</name>
</gene>
<evidence type="ECO:0000259" key="1">
    <source>
        <dbReference type="Pfam" id="PF06983"/>
    </source>
</evidence>
<evidence type="ECO:0000313" key="5">
    <source>
        <dbReference type="Proteomes" id="UP000462501"/>
    </source>
</evidence>
<dbReference type="InterPro" id="IPR028973">
    <property type="entry name" value="PhnB-like"/>
</dbReference>
<dbReference type="PANTHER" id="PTHR33990:SF1">
    <property type="entry name" value="PROTEIN YJDN"/>
    <property type="match status" value="1"/>
</dbReference>
<proteinExistence type="predicted"/>
<dbReference type="Gene3D" id="3.10.180.10">
    <property type="entry name" value="2,3-Dihydroxybiphenyl 1,2-Dioxygenase, domain 1"/>
    <property type="match status" value="1"/>
</dbReference>
<comment type="caution">
    <text evidence="2">The sequence shown here is derived from an EMBL/GenBank/DDBJ whole genome shotgun (WGS) entry which is preliminary data.</text>
</comment>
<dbReference type="InterPro" id="IPR029068">
    <property type="entry name" value="Glyas_Bleomycin-R_OHBP_Dase"/>
</dbReference>
<reference evidence="3 5" key="2">
    <citation type="submission" date="2019-06" db="EMBL/GenBank/DDBJ databases">
        <title>Draft genome sequences of 15 bacterial species constituting the stable defined intestinal microbiota of the GM15 gnotobiotic mouse model.</title>
        <authorList>
            <person name="Elie C."/>
            <person name="Mathieu A."/>
            <person name="Saliou A."/>
            <person name="Darnaud M."/>
            <person name="Leulier F."/>
            <person name="Tamellini A."/>
        </authorList>
    </citation>
    <scope>NUCLEOTIDE SEQUENCE [LARGE SCALE GENOMIC DNA]</scope>
    <source>
        <strain evidence="3 5">JM4-15</strain>
    </source>
</reference>
<dbReference type="PANTHER" id="PTHR33990">
    <property type="entry name" value="PROTEIN YJDN-RELATED"/>
    <property type="match status" value="1"/>
</dbReference>
<dbReference type="SUPFAM" id="SSF54593">
    <property type="entry name" value="Glyoxalase/Bleomycin resistance protein/Dihydroxybiphenyl dioxygenase"/>
    <property type="match status" value="1"/>
</dbReference>
<sequence length="138" mass="15418">MIGHYLMFDRNCAQALDAYEEAFGACVRSIRRYGDMPARPGFSISQEDQGLILNACIEIDGAELMCADMSGPCACGNNQYVSVVLDDPKRAQRIWDVLRQGGDIFMELAPSFFADLHGSLRDRFGICWMLTVREHASD</sequence>
<dbReference type="Pfam" id="PF06983">
    <property type="entry name" value="3-dmu-9_3-mt"/>
    <property type="match status" value="1"/>
</dbReference>
<dbReference type="CDD" id="cd06588">
    <property type="entry name" value="PhnB_like"/>
    <property type="match status" value="1"/>
</dbReference>
<evidence type="ECO:0000313" key="4">
    <source>
        <dbReference type="Proteomes" id="UP000446348"/>
    </source>
</evidence>
<dbReference type="AlphaFoldDB" id="A0A845RMX2"/>
<evidence type="ECO:0000313" key="3">
    <source>
        <dbReference type="EMBL" id="NDO38439.1"/>
    </source>
</evidence>
<dbReference type="RefSeq" id="WP_160210883.1">
    <property type="nucleotide sequence ID" value="NZ_JANJZM010000008.1"/>
</dbReference>
<feature type="domain" description="PhnB-like" evidence="1">
    <location>
        <begin position="4"/>
        <end position="130"/>
    </location>
</feature>
<accession>A0A845RMX2</accession>
<dbReference type="OrthoDB" id="9795306at2"/>